<dbReference type="OrthoDB" id="10488733at2759"/>
<keyword evidence="2" id="KW-0812">Transmembrane</keyword>
<dbReference type="KEGG" id="tng:GSTEN00014152G001"/>
<sequence>MRKAKVVRLVFALCLGCFLMVVLYFNSTLKPALEPIGEGRSERKSQRSPLQTLYDGDPVSPLQPRQSVHTLTKQPS</sequence>
<accession>Q4SQZ2</accession>
<name>Q4SQZ2_TETNG</name>
<evidence type="ECO:0000256" key="2">
    <source>
        <dbReference type="SAM" id="Phobius"/>
    </source>
</evidence>
<feature type="compositionally biased region" description="Polar residues" evidence="1">
    <location>
        <begin position="63"/>
        <end position="76"/>
    </location>
</feature>
<proteinExistence type="predicted"/>
<keyword evidence="2" id="KW-1133">Transmembrane helix</keyword>
<feature type="region of interest" description="Disordered" evidence="1">
    <location>
        <begin position="36"/>
        <end position="76"/>
    </location>
</feature>
<evidence type="ECO:0000256" key="1">
    <source>
        <dbReference type="SAM" id="MobiDB-lite"/>
    </source>
</evidence>
<feature type="transmembrane region" description="Helical" evidence="2">
    <location>
        <begin position="7"/>
        <end position="25"/>
    </location>
</feature>
<protein>
    <submittedName>
        <fullName evidence="3">(spotted green pufferfish) hypothetical protein</fullName>
    </submittedName>
</protein>
<dbReference type="EMBL" id="CAAE01014528">
    <property type="protein sequence ID" value="CAF96940.1"/>
    <property type="molecule type" value="Genomic_DNA"/>
</dbReference>
<evidence type="ECO:0000313" key="3">
    <source>
        <dbReference type="EMBL" id="CAF96940.1"/>
    </source>
</evidence>
<organism evidence="3">
    <name type="scientific">Tetraodon nigroviridis</name>
    <name type="common">Spotted green pufferfish</name>
    <name type="synonym">Chelonodon nigroviridis</name>
    <dbReference type="NCBI Taxonomy" id="99883"/>
    <lineage>
        <taxon>Eukaryota</taxon>
        <taxon>Metazoa</taxon>
        <taxon>Chordata</taxon>
        <taxon>Craniata</taxon>
        <taxon>Vertebrata</taxon>
        <taxon>Euteleostomi</taxon>
        <taxon>Actinopterygii</taxon>
        <taxon>Neopterygii</taxon>
        <taxon>Teleostei</taxon>
        <taxon>Neoteleostei</taxon>
        <taxon>Acanthomorphata</taxon>
        <taxon>Eupercaria</taxon>
        <taxon>Tetraodontiformes</taxon>
        <taxon>Tetradontoidea</taxon>
        <taxon>Tetraodontidae</taxon>
        <taxon>Tetraodon</taxon>
    </lineage>
</organism>
<reference evidence="3" key="1">
    <citation type="journal article" date="2004" name="Nature">
        <title>Genome duplication in the teleost fish Tetraodon nigroviridis reveals the early vertebrate proto-karyotype.</title>
        <authorList>
            <person name="Jaillon O."/>
            <person name="Aury J.-M."/>
            <person name="Brunet F."/>
            <person name="Petit J.-L."/>
            <person name="Stange-Thomann N."/>
            <person name="Mauceli E."/>
            <person name="Bouneau L."/>
            <person name="Fischer C."/>
            <person name="Ozouf-Costaz C."/>
            <person name="Bernot A."/>
            <person name="Nicaud S."/>
            <person name="Jaffe D."/>
            <person name="Fisher S."/>
            <person name="Lutfalla G."/>
            <person name="Dossat C."/>
            <person name="Segurens B."/>
            <person name="Dasilva C."/>
            <person name="Salanoubat M."/>
            <person name="Levy M."/>
            <person name="Boudet N."/>
            <person name="Castellano S."/>
            <person name="Anthouard V."/>
            <person name="Jubin C."/>
            <person name="Castelli V."/>
            <person name="Katinka M."/>
            <person name="Vacherie B."/>
            <person name="Biemont C."/>
            <person name="Skalli Z."/>
            <person name="Cattolico L."/>
            <person name="Poulain J."/>
            <person name="De Berardinis V."/>
            <person name="Cruaud C."/>
            <person name="Duprat S."/>
            <person name="Brottier P."/>
            <person name="Coutanceau J.-P."/>
            <person name="Gouzy J."/>
            <person name="Parra G."/>
            <person name="Lardier G."/>
            <person name="Chapple C."/>
            <person name="McKernan K.J."/>
            <person name="McEwan P."/>
            <person name="Bosak S."/>
            <person name="Kellis M."/>
            <person name="Volff J.-N."/>
            <person name="Guigo R."/>
            <person name="Zody M.C."/>
            <person name="Mesirov J."/>
            <person name="Lindblad-Toh K."/>
            <person name="Birren B."/>
            <person name="Nusbaum C."/>
            <person name="Kahn D."/>
            <person name="Robinson-Rechavi M."/>
            <person name="Laudet V."/>
            <person name="Schachter V."/>
            <person name="Quetier F."/>
            <person name="Saurin W."/>
            <person name="Scarpelli C."/>
            <person name="Wincker P."/>
            <person name="Lander E.S."/>
            <person name="Weissenbach J."/>
            <person name="Roest Crollius H."/>
        </authorList>
    </citation>
    <scope>NUCLEOTIDE SEQUENCE [LARGE SCALE GENOMIC DNA]</scope>
</reference>
<dbReference type="AlphaFoldDB" id="Q4SQZ2"/>
<reference evidence="3" key="2">
    <citation type="submission" date="2004-02" db="EMBL/GenBank/DDBJ databases">
        <authorList>
            <consortium name="Genoscope"/>
            <consortium name="Whitehead Institute Centre for Genome Research"/>
        </authorList>
    </citation>
    <scope>NUCLEOTIDE SEQUENCE</scope>
</reference>
<comment type="caution">
    <text evidence="3">The sequence shown here is derived from an EMBL/GenBank/DDBJ whole genome shotgun (WGS) entry which is preliminary data.</text>
</comment>
<gene>
    <name evidence="3" type="ORF">GSTENG00014152001</name>
</gene>
<keyword evidence="2" id="KW-0472">Membrane</keyword>